<proteinExistence type="predicted"/>
<dbReference type="EMBL" id="SPHZ02000005">
    <property type="protein sequence ID" value="KAF0917741.1"/>
    <property type="molecule type" value="Genomic_DNA"/>
</dbReference>
<dbReference type="Proteomes" id="UP000479710">
    <property type="component" value="Unassembled WGS sequence"/>
</dbReference>
<feature type="signal peptide" evidence="1">
    <location>
        <begin position="1"/>
        <end position="33"/>
    </location>
</feature>
<gene>
    <name evidence="2" type="ORF">E2562_021238</name>
</gene>
<protein>
    <recommendedName>
        <fullName evidence="4">Dirigent protein</fullName>
    </recommendedName>
</protein>
<feature type="chain" id="PRO_5026208387" description="Dirigent protein" evidence="1">
    <location>
        <begin position="34"/>
        <end position="66"/>
    </location>
</feature>
<evidence type="ECO:0000256" key="1">
    <source>
        <dbReference type="SAM" id="SignalP"/>
    </source>
</evidence>
<keyword evidence="3" id="KW-1185">Reference proteome</keyword>
<comment type="caution">
    <text evidence="2">The sequence shown here is derived from an EMBL/GenBank/DDBJ whole genome shotgun (WGS) entry which is preliminary data.</text>
</comment>
<evidence type="ECO:0008006" key="4">
    <source>
        <dbReference type="Google" id="ProtNLM"/>
    </source>
</evidence>
<sequence>MGTCRLSSSSDQRQLRLLVVALVLCLHGRGLHATDTLTAGRPLTGDQKLISERGKFALGFFQPQGN</sequence>
<dbReference type="AlphaFoldDB" id="A0A6G1DZB1"/>
<name>A0A6G1DZB1_9ORYZ</name>
<keyword evidence="1" id="KW-0732">Signal</keyword>
<accession>A0A6G1DZB1</accession>
<organism evidence="2 3">
    <name type="scientific">Oryza meyeriana var. granulata</name>
    <dbReference type="NCBI Taxonomy" id="110450"/>
    <lineage>
        <taxon>Eukaryota</taxon>
        <taxon>Viridiplantae</taxon>
        <taxon>Streptophyta</taxon>
        <taxon>Embryophyta</taxon>
        <taxon>Tracheophyta</taxon>
        <taxon>Spermatophyta</taxon>
        <taxon>Magnoliopsida</taxon>
        <taxon>Liliopsida</taxon>
        <taxon>Poales</taxon>
        <taxon>Poaceae</taxon>
        <taxon>BOP clade</taxon>
        <taxon>Oryzoideae</taxon>
        <taxon>Oryzeae</taxon>
        <taxon>Oryzinae</taxon>
        <taxon>Oryza</taxon>
        <taxon>Oryza meyeriana</taxon>
    </lineage>
</organism>
<evidence type="ECO:0000313" key="3">
    <source>
        <dbReference type="Proteomes" id="UP000479710"/>
    </source>
</evidence>
<reference evidence="2 3" key="1">
    <citation type="submission" date="2019-11" db="EMBL/GenBank/DDBJ databases">
        <title>Whole genome sequence of Oryza granulata.</title>
        <authorList>
            <person name="Li W."/>
        </authorList>
    </citation>
    <scope>NUCLEOTIDE SEQUENCE [LARGE SCALE GENOMIC DNA]</scope>
    <source>
        <strain evidence="3">cv. Menghai</strain>
        <tissue evidence="2">Leaf</tissue>
    </source>
</reference>
<evidence type="ECO:0000313" key="2">
    <source>
        <dbReference type="EMBL" id="KAF0917741.1"/>
    </source>
</evidence>